<organism evidence="3 4">
    <name type="scientific">Agromyces seonyuensis</name>
    <dbReference type="NCBI Taxonomy" id="2662446"/>
    <lineage>
        <taxon>Bacteria</taxon>
        <taxon>Bacillati</taxon>
        <taxon>Actinomycetota</taxon>
        <taxon>Actinomycetes</taxon>
        <taxon>Micrococcales</taxon>
        <taxon>Microbacteriaceae</taxon>
        <taxon>Agromyces</taxon>
    </lineage>
</organism>
<dbReference type="PANTHER" id="PTHR43194">
    <property type="entry name" value="HYDROLASE ALPHA/BETA FOLD FAMILY"/>
    <property type="match status" value="1"/>
</dbReference>
<feature type="region of interest" description="Disordered" evidence="1">
    <location>
        <begin position="272"/>
        <end position="291"/>
    </location>
</feature>
<feature type="domain" description="AB hydrolase-1" evidence="2">
    <location>
        <begin position="10"/>
        <end position="259"/>
    </location>
</feature>
<evidence type="ECO:0000256" key="1">
    <source>
        <dbReference type="SAM" id="MobiDB-lite"/>
    </source>
</evidence>
<sequence length="291" mass="31520">MSENATLPPIVLVHGLWMTPSSWDTWAERFRARGHEVIVPGWPGIDDREPADVRRDPSALENVSITEIVDSYDRIIRALPEAPIIMGHSFGGIFIQMLLDRGLGVAGVGVEPGQPAGVLTLPFSTLRTGLPILANPFGKAKASPLSKAHFHYTFGNDLSRADSDLEWEASAVNSVNRVFFEGVLSLPQPKSGITRVDFAKADRAPLLLISGEIDHVAPPAIQRATLQHYEAGPALVEQIEFPGRTHRIVSQEGWEEVADYALDWALEHARPVPDGATAEPAAAPPESTTAP</sequence>
<evidence type="ECO:0000313" key="4">
    <source>
        <dbReference type="Proteomes" id="UP000438182"/>
    </source>
</evidence>
<proteinExistence type="predicted"/>
<dbReference type="Gene3D" id="3.40.50.1820">
    <property type="entry name" value="alpha/beta hydrolase"/>
    <property type="match status" value="1"/>
</dbReference>
<name>A0A6I4P225_9MICO</name>
<protein>
    <submittedName>
        <fullName evidence="3">Alpha/beta fold hydrolase</fullName>
    </submittedName>
</protein>
<accession>A0A6I4P225</accession>
<dbReference type="GO" id="GO:0016787">
    <property type="term" value="F:hydrolase activity"/>
    <property type="evidence" value="ECO:0007669"/>
    <property type="project" value="UniProtKB-KW"/>
</dbReference>
<dbReference type="Pfam" id="PF12697">
    <property type="entry name" value="Abhydrolase_6"/>
    <property type="match status" value="1"/>
</dbReference>
<evidence type="ECO:0000259" key="2">
    <source>
        <dbReference type="Pfam" id="PF12697"/>
    </source>
</evidence>
<feature type="compositionally biased region" description="Low complexity" evidence="1">
    <location>
        <begin position="276"/>
        <end position="291"/>
    </location>
</feature>
<gene>
    <name evidence="3" type="ORF">GB864_09580</name>
</gene>
<evidence type="ECO:0000313" key="3">
    <source>
        <dbReference type="EMBL" id="MWB98795.1"/>
    </source>
</evidence>
<dbReference type="PANTHER" id="PTHR43194:SF2">
    <property type="entry name" value="PEROXISOMAL MEMBRANE PROTEIN LPX1"/>
    <property type="match status" value="1"/>
</dbReference>
<comment type="caution">
    <text evidence="3">The sequence shown here is derived from an EMBL/GenBank/DDBJ whole genome shotgun (WGS) entry which is preliminary data.</text>
</comment>
<dbReference type="AlphaFoldDB" id="A0A6I4P225"/>
<keyword evidence="3" id="KW-0378">Hydrolase</keyword>
<dbReference type="EMBL" id="WSTA01000037">
    <property type="protein sequence ID" value="MWB98795.1"/>
    <property type="molecule type" value="Genomic_DNA"/>
</dbReference>
<reference evidence="3 4" key="1">
    <citation type="submission" date="2019-12" db="EMBL/GenBank/DDBJ databases">
        <authorList>
            <person name="Kim Y.S."/>
        </authorList>
    </citation>
    <scope>NUCLEOTIDE SEQUENCE [LARGE SCALE GENOMIC DNA]</scope>
    <source>
        <strain evidence="3 4">MMS17-SY077</strain>
    </source>
</reference>
<keyword evidence="4" id="KW-1185">Reference proteome</keyword>
<dbReference type="InterPro" id="IPR029058">
    <property type="entry name" value="AB_hydrolase_fold"/>
</dbReference>
<dbReference type="InterPro" id="IPR050228">
    <property type="entry name" value="Carboxylesterase_BioH"/>
</dbReference>
<dbReference type="SUPFAM" id="SSF53474">
    <property type="entry name" value="alpha/beta-Hydrolases"/>
    <property type="match status" value="1"/>
</dbReference>
<dbReference type="Proteomes" id="UP000438182">
    <property type="component" value="Unassembled WGS sequence"/>
</dbReference>
<dbReference type="RefSeq" id="WP_160424443.1">
    <property type="nucleotide sequence ID" value="NZ_WSTA01000037.1"/>
</dbReference>
<dbReference type="InterPro" id="IPR000073">
    <property type="entry name" value="AB_hydrolase_1"/>
</dbReference>